<name>A0A8J7CED0_9BACT</name>
<feature type="coiled-coil region" evidence="1">
    <location>
        <begin position="38"/>
        <end position="69"/>
    </location>
</feature>
<evidence type="ECO:0008006" key="5">
    <source>
        <dbReference type="Google" id="ProtNLM"/>
    </source>
</evidence>
<keyword evidence="1" id="KW-0175">Coiled coil</keyword>
<evidence type="ECO:0000256" key="2">
    <source>
        <dbReference type="SAM" id="MobiDB-lite"/>
    </source>
</evidence>
<accession>A0A8J7CED0</accession>
<dbReference type="EMBL" id="JACXWA010000037">
    <property type="protein sequence ID" value="MBD3870167.1"/>
    <property type="molecule type" value="Genomic_DNA"/>
</dbReference>
<feature type="region of interest" description="Disordered" evidence="2">
    <location>
        <begin position="81"/>
        <end position="100"/>
    </location>
</feature>
<evidence type="ECO:0000256" key="1">
    <source>
        <dbReference type="SAM" id="Coils"/>
    </source>
</evidence>
<protein>
    <recommendedName>
        <fullName evidence="5">2-nitropropane dioxygenase</fullName>
    </recommendedName>
</protein>
<dbReference type="Proteomes" id="UP000598633">
    <property type="component" value="Unassembled WGS sequence"/>
</dbReference>
<evidence type="ECO:0000313" key="4">
    <source>
        <dbReference type="Proteomes" id="UP000598633"/>
    </source>
</evidence>
<organism evidence="3 4">
    <name type="scientific">Candidatus Sulfomarinibacter kjeldsenii</name>
    <dbReference type="NCBI Taxonomy" id="2885994"/>
    <lineage>
        <taxon>Bacteria</taxon>
        <taxon>Pseudomonadati</taxon>
        <taxon>Acidobacteriota</taxon>
        <taxon>Thermoanaerobaculia</taxon>
        <taxon>Thermoanaerobaculales</taxon>
        <taxon>Candidatus Sulfomarinibacteraceae</taxon>
        <taxon>Candidatus Sulfomarinibacter</taxon>
    </lineage>
</organism>
<gene>
    <name evidence="3" type="ORF">IFJ97_02270</name>
</gene>
<dbReference type="AlphaFoldDB" id="A0A8J7CED0"/>
<comment type="caution">
    <text evidence="3">The sequence shown here is derived from an EMBL/GenBank/DDBJ whole genome shotgun (WGS) entry which is preliminary data.</text>
</comment>
<reference evidence="3 4" key="1">
    <citation type="submission" date="2020-08" db="EMBL/GenBank/DDBJ databases">
        <title>Acidobacteriota in marine sediments use diverse sulfur dissimilation pathways.</title>
        <authorList>
            <person name="Wasmund K."/>
        </authorList>
    </citation>
    <scope>NUCLEOTIDE SEQUENCE [LARGE SCALE GENOMIC DNA]</scope>
    <source>
        <strain evidence="3">MAG AM3-A</strain>
    </source>
</reference>
<proteinExistence type="predicted"/>
<evidence type="ECO:0000313" key="3">
    <source>
        <dbReference type="EMBL" id="MBD3870167.1"/>
    </source>
</evidence>
<sequence length="100" mass="11778">MMTDKLKIECPHCGSKIQVDAEAEVVVSHEPPVHLHDKVDFDERLQQLNRDKARAADRMEEAMRREKDKSRLMDDRFQELFEETKKKDDGSKPIRDIDLD</sequence>